<gene>
    <name evidence="7" type="ORF">ACFSVL_36250</name>
</gene>
<proteinExistence type="predicted"/>
<keyword evidence="3 5" id="KW-1133">Transmembrane helix</keyword>
<dbReference type="PANTHER" id="PTHR23508">
    <property type="entry name" value="CARBOXYLIC ACID TRANSPORTER PROTEIN HOMOLOG"/>
    <property type="match status" value="1"/>
</dbReference>
<dbReference type="InterPro" id="IPR011701">
    <property type="entry name" value="MFS"/>
</dbReference>
<feature type="transmembrane region" description="Helical" evidence="5">
    <location>
        <begin position="105"/>
        <end position="125"/>
    </location>
</feature>
<dbReference type="InterPro" id="IPR036259">
    <property type="entry name" value="MFS_trans_sf"/>
</dbReference>
<dbReference type="RefSeq" id="WP_378310963.1">
    <property type="nucleotide sequence ID" value="NZ_JBHUKS010000028.1"/>
</dbReference>
<organism evidence="7 8">
    <name type="scientific">Amycolatopsis silviterrae</name>
    <dbReference type="NCBI Taxonomy" id="1656914"/>
    <lineage>
        <taxon>Bacteria</taxon>
        <taxon>Bacillati</taxon>
        <taxon>Actinomycetota</taxon>
        <taxon>Actinomycetes</taxon>
        <taxon>Pseudonocardiales</taxon>
        <taxon>Pseudonocardiaceae</taxon>
        <taxon>Amycolatopsis</taxon>
    </lineage>
</organism>
<name>A0ABW5HIB7_9PSEU</name>
<comment type="caution">
    <text evidence="7">The sequence shown here is derived from an EMBL/GenBank/DDBJ whole genome shotgun (WGS) entry which is preliminary data.</text>
</comment>
<feature type="transmembrane region" description="Helical" evidence="5">
    <location>
        <begin position="249"/>
        <end position="272"/>
    </location>
</feature>
<evidence type="ECO:0000256" key="3">
    <source>
        <dbReference type="ARBA" id="ARBA00022989"/>
    </source>
</evidence>
<feature type="transmembrane region" description="Helical" evidence="5">
    <location>
        <begin position="75"/>
        <end position="99"/>
    </location>
</feature>
<feature type="transmembrane region" description="Helical" evidence="5">
    <location>
        <begin position="367"/>
        <end position="387"/>
    </location>
</feature>
<feature type="domain" description="Major facilitator superfamily (MFS) profile" evidence="6">
    <location>
        <begin position="9"/>
        <end position="391"/>
    </location>
</feature>
<keyword evidence="8" id="KW-1185">Reference proteome</keyword>
<feature type="transmembrane region" description="Helical" evidence="5">
    <location>
        <begin position="132"/>
        <end position="152"/>
    </location>
</feature>
<protein>
    <submittedName>
        <fullName evidence="7">MFS transporter</fullName>
    </submittedName>
</protein>
<dbReference type="SUPFAM" id="SSF103473">
    <property type="entry name" value="MFS general substrate transporter"/>
    <property type="match status" value="1"/>
</dbReference>
<feature type="transmembrane region" description="Helical" evidence="5">
    <location>
        <begin position="303"/>
        <end position="325"/>
    </location>
</feature>
<feature type="transmembrane region" description="Helical" evidence="5">
    <location>
        <begin position="203"/>
        <end position="229"/>
    </location>
</feature>
<sequence length="404" mass="40875">MTAPARYGTIGLLFLTLIFDGFDAVAMSIVVPTLSREWHLPPSAFTAPLVATNVGVVIGLLAANRLCRLLNRRTVICLATLVFTLGAFATALAGNVALLTVIRGLTGLGFGAVLTAATSLAADIVPDRWRETASIVVPLGLSFGGSAAGFVGSQVLATLGWTSVFWLPGIFGLALVAVLFWRLPSVESTAAVSDGSRATVRDLFAPGLRFTTIAMWGLAFLVFATMYSLDAWLPTFAVDYGMTPAQAPVSSAVKGIGGLAGGAVLVFGTMAFGARRMMLFFLALAAVCLGVAGLVPIGTTALLALVGGMGAGLIGACVGQVGLATRIYDGDRRTAGIGWTLGIGRVGSIGGPALAGALLAGGGSPRTALLIMGVVIVAGLAVTVALGRGAVEAEEVRVVSGNPG</sequence>
<dbReference type="PANTHER" id="PTHR23508:SF10">
    <property type="entry name" value="CARBOXYLIC ACID TRANSPORTER PROTEIN HOMOLOG"/>
    <property type="match status" value="1"/>
</dbReference>
<feature type="transmembrane region" description="Helical" evidence="5">
    <location>
        <begin position="164"/>
        <end position="183"/>
    </location>
</feature>
<reference evidence="8" key="1">
    <citation type="journal article" date="2019" name="Int. J. Syst. Evol. Microbiol.">
        <title>The Global Catalogue of Microorganisms (GCM) 10K type strain sequencing project: providing services to taxonomists for standard genome sequencing and annotation.</title>
        <authorList>
            <consortium name="The Broad Institute Genomics Platform"/>
            <consortium name="The Broad Institute Genome Sequencing Center for Infectious Disease"/>
            <person name="Wu L."/>
            <person name="Ma J."/>
        </authorList>
    </citation>
    <scope>NUCLEOTIDE SEQUENCE [LARGE SCALE GENOMIC DNA]</scope>
    <source>
        <strain evidence="8">CGMCC 4.7641</strain>
    </source>
</reference>
<evidence type="ECO:0000256" key="1">
    <source>
        <dbReference type="ARBA" id="ARBA00004651"/>
    </source>
</evidence>
<evidence type="ECO:0000259" key="6">
    <source>
        <dbReference type="PROSITE" id="PS50850"/>
    </source>
</evidence>
<evidence type="ECO:0000256" key="4">
    <source>
        <dbReference type="ARBA" id="ARBA00023136"/>
    </source>
</evidence>
<evidence type="ECO:0000313" key="7">
    <source>
        <dbReference type="EMBL" id="MFD2472897.1"/>
    </source>
</evidence>
<dbReference type="PROSITE" id="PS50850">
    <property type="entry name" value="MFS"/>
    <property type="match status" value="1"/>
</dbReference>
<evidence type="ECO:0000256" key="2">
    <source>
        <dbReference type="ARBA" id="ARBA00022692"/>
    </source>
</evidence>
<dbReference type="Gene3D" id="1.20.1250.20">
    <property type="entry name" value="MFS general substrate transporter like domains"/>
    <property type="match status" value="2"/>
</dbReference>
<feature type="transmembrane region" description="Helical" evidence="5">
    <location>
        <begin position="337"/>
        <end position="361"/>
    </location>
</feature>
<feature type="transmembrane region" description="Helical" evidence="5">
    <location>
        <begin position="44"/>
        <end position="63"/>
    </location>
</feature>
<dbReference type="EMBL" id="JBHUKS010000028">
    <property type="protein sequence ID" value="MFD2472897.1"/>
    <property type="molecule type" value="Genomic_DNA"/>
</dbReference>
<dbReference type="Proteomes" id="UP001597483">
    <property type="component" value="Unassembled WGS sequence"/>
</dbReference>
<keyword evidence="4 5" id="KW-0472">Membrane</keyword>
<comment type="subcellular location">
    <subcellularLocation>
        <location evidence="1">Cell membrane</location>
        <topology evidence="1">Multi-pass membrane protein</topology>
    </subcellularLocation>
</comment>
<accession>A0ABW5HIB7</accession>
<keyword evidence="2 5" id="KW-0812">Transmembrane</keyword>
<dbReference type="Pfam" id="PF07690">
    <property type="entry name" value="MFS_1"/>
    <property type="match status" value="1"/>
</dbReference>
<evidence type="ECO:0000313" key="8">
    <source>
        <dbReference type="Proteomes" id="UP001597483"/>
    </source>
</evidence>
<evidence type="ECO:0000256" key="5">
    <source>
        <dbReference type="SAM" id="Phobius"/>
    </source>
</evidence>
<dbReference type="InterPro" id="IPR020846">
    <property type="entry name" value="MFS_dom"/>
</dbReference>
<feature type="transmembrane region" description="Helical" evidence="5">
    <location>
        <begin position="279"/>
        <end position="297"/>
    </location>
</feature>